<dbReference type="InterPro" id="IPR025736">
    <property type="entry name" value="PucR_C-HTH_dom"/>
</dbReference>
<name>A0A1C3NVG3_9ACTN</name>
<evidence type="ECO:0000313" key="4">
    <source>
        <dbReference type="Proteomes" id="UP000199013"/>
    </source>
</evidence>
<gene>
    <name evidence="3" type="ORF">FDG2_1369</name>
</gene>
<proteinExistence type="predicted"/>
<dbReference type="EMBL" id="FLUV01000576">
    <property type="protein sequence ID" value="SBW19426.1"/>
    <property type="molecule type" value="Genomic_DNA"/>
</dbReference>
<evidence type="ECO:0000259" key="1">
    <source>
        <dbReference type="Pfam" id="PF13556"/>
    </source>
</evidence>
<evidence type="ECO:0000313" key="3">
    <source>
        <dbReference type="EMBL" id="SBW19426.1"/>
    </source>
</evidence>
<dbReference type="Gene3D" id="1.10.10.2840">
    <property type="entry name" value="PucR C-terminal helix-turn-helix domain"/>
    <property type="match status" value="1"/>
</dbReference>
<feature type="domain" description="PucR-like N-terminal" evidence="2">
    <location>
        <begin position="9"/>
        <end position="174"/>
    </location>
</feature>
<keyword evidence="4" id="KW-1185">Reference proteome</keyword>
<accession>A0A1C3NVG3</accession>
<dbReference type="Pfam" id="PF13556">
    <property type="entry name" value="HTH_30"/>
    <property type="match status" value="1"/>
</dbReference>
<dbReference type="Proteomes" id="UP000199013">
    <property type="component" value="Unassembled WGS sequence"/>
</dbReference>
<dbReference type="InterPro" id="IPR051448">
    <property type="entry name" value="CdaR-like_regulators"/>
</dbReference>
<protein>
    <submittedName>
        <fullName evidence="3">Putative sigma factor</fullName>
    </submittedName>
</protein>
<dbReference type="AlphaFoldDB" id="A0A1C3NVG3"/>
<sequence length="426" mass="46090">MKTVLGGQFPSDLVDALRLELTTLGDDLIAAIAREVPPYARPMEGSFGRGVRQGVEEALLRFLTVVDTDSSGPPDLAASHEIYVRLGRGEFRSGRSLDTLLGAYRVGARVAWRRLAEAARRGGLDADGLVSLAETMFAYIDRISGATAEGYAQEQSEAASERGRMWDRLGELMLSGGSPTTIEQVARAASYRLPDVIAAVLLPGSAGTGQDVDDAERVGEPARERVDHRLRCLALPPDTPRTIQGEDTWVFVSDPAGPGRRSWLERALAGLDAIVGPAVPWRDASASAARAAFARKARDCGTLPGAPAGPGETLFTDDHLAELLFARDPELLADLARHRLAPLDGLPARVRARLAETLLLWLRLRGQRARIAAELQVHPQTVRYRLSQLRTLFGEGLDDPDVRFELELVLRAGLAHAPRSPVTTTI</sequence>
<dbReference type="InterPro" id="IPR058663">
    <property type="entry name" value="PucR-like_N"/>
</dbReference>
<evidence type="ECO:0000259" key="2">
    <source>
        <dbReference type="Pfam" id="PF25906"/>
    </source>
</evidence>
<feature type="domain" description="PucR C-terminal helix-turn-helix" evidence="1">
    <location>
        <begin position="354"/>
        <end position="412"/>
    </location>
</feature>
<dbReference type="PANTHER" id="PTHR33744:SF1">
    <property type="entry name" value="DNA-BINDING TRANSCRIPTIONAL ACTIVATOR ADER"/>
    <property type="match status" value="1"/>
</dbReference>
<dbReference type="PANTHER" id="PTHR33744">
    <property type="entry name" value="CARBOHYDRATE DIACID REGULATOR"/>
    <property type="match status" value="1"/>
</dbReference>
<organism evidence="3 4">
    <name type="scientific">Candidatus Protofrankia californiensis</name>
    <dbReference type="NCBI Taxonomy" id="1839754"/>
    <lineage>
        <taxon>Bacteria</taxon>
        <taxon>Bacillati</taxon>
        <taxon>Actinomycetota</taxon>
        <taxon>Actinomycetes</taxon>
        <taxon>Frankiales</taxon>
        <taxon>Frankiaceae</taxon>
        <taxon>Protofrankia</taxon>
    </lineage>
</organism>
<reference evidence="4" key="1">
    <citation type="submission" date="2016-02" db="EMBL/GenBank/DDBJ databases">
        <authorList>
            <person name="Wibberg D."/>
        </authorList>
    </citation>
    <scope>NUCLEOTIDE SEQUENCE [LARGE SCALE GENOMIC DNA]</scope>
</reference>
<dbReference type="Pfam" id="PF25906">
    <property type="entry name" value="PucR-like_N"/>
    <property type="match status" value="1"/>
</dbReference>
<dbReference type="InterPro" id="IPR042070">
    <property type="entry name" value="PucR_C-HTH_sf"/>
</dbReference>